<name>A0AAE9IYL5_CAEBR</name>
<protein>
    <submittedName>
        <fullName evidence="1">Uncharacterized protein</fullName>
    </submittedName>
</protein>
<organism evidence="1 2">
    <name type="scientific">Caenorhabditis briggsae</name>
    <dbReference type="NCBI Taxonomy" id="6238"/>
    <lineage>
        <taxon>Eukaryota</taxon>
        <taxon>Metazoa</taxon>
        <taxon>Ecdysozoa</taxon>
        <taxon>Nematoda</taxon>
        <taxon>Chromadorea</taxon>
        <taxon>Rhabditida</taxon>
        <taxon>Rhabditina</taxon>
        <taxon>Rhabditomorpha</taxon>
        <taxon>Rhabditoidea</taxon>
        <taxon>Rhabditidae</taxon>
        <taxon>Peloderinae</taxon>
        <taxon>Caenorhabditis</taxon>
    </lineage>
</organism>
<dbReference type="EMBL" id="CP090891">
    <property type="protein sequence ID" value="ULU11240.1"/>
    <property type="molecule type" value="Genomic_DNA"/>
</dbReference>
<proteinExistence type="predicted"/>
<evidence type="ECO:0000313" key="1">
    <source>
        <dbReference type="EMBL" id="ULU11240.1"/>
    </source>
</evidence>
<evidence type="ECO:0000313" key="2">
    <source>
        <dbReference type="Proteomes" id="UP000827892"/>
    </source>
</evidence>
<accession>A0AAE9IYL5</accession>
<dbReference type="OMA" id="VVAQPMY"/>
<sequence>MWGGNVYQPYVPSVVPVVTPMVATTPMVVASPVVAPVVAAPVVATSVVAQPMYYGTAITTPYGVRYI</sequence>
<gene>
    <name evidence="1" type="ORF">L3Y34_015018</name>
</gene>
<reference evidence="1 2" key="1">
    <citation type="submission" date="2022-05" db="EMBL/GenBank/DDBJ databases">
        <title>Chromosome-level reference genomes for two strains of Caenorhabditis briggsae: an improved platform for comparative genomics.</title>
        <authorList>
            <person name="Stevens L."/>
            <person name="Andersen E.C."/>
        </authorList>
    </citation>
    <scope>NUCLEOTIDE SEQUENCE [LARGE SCALE GENOMIC DNA]</scope>
    <source>
        <strain evidence="1">QX1410_ONT</strain>
        <tissue evidence="1">Whole-organism</tissue>
    </source>
</reference>
<dbReference type="AlphaFoldDB" id="A0AAE9IYL5"/>
<dbReference type="Proteomes" id="UP000827892">
    <property type="component" value="Chromosome I"/>
</dbReference>